<reference evidence="1 2" key="1">
    <citation type="submission" date="2020-04" db="EMBL/GenBank/DDBJ databases">
        <title>Complete genome of a Psychrophilic, Marine, Gas Vacuolate Bacterium Polaromonas vacuolata KCTC 22033T.</title>
        <authorList>
            <person name="Hwang K."/>
            <person name="Kim K.M."/>
        </authorList>
    </citation>
    <scope>NUCLEOTIDE SEQUENCE [LARGE SCALE GENOMIC DNA]</scope>
    <source>
        <strain evidence="1 2">KCTC 22033</strain>
    </source>
</reference>
<gene>
    <name evidence="1" type="ORF">HC248_00109</name>
</gene>
<evidence type="ECO:0000313" key="1">
    <source>
        <dbReference type="EMBL" id="QJC54847.1"/>
    </source>
</evidence>
<dbReference type="KEGG" id="pvac:HC248_00109"/>
<name>A0A6H2H503_9BURK</name>
<protein>
    <submittedName>
        <fullName evidence="1">Uncharacterized protein</fullName>
    </submittedName>
</protein>
<accession>A0A6H2H503</accession>
<organism evidence="1 2">
    <name type="scientific">Polaromonas vacuolata</name>
    <dbReference type="NCBI Taxonomy" id="37448"/>
    <lineage>
        <taxon>Bacteria</taxon>
        <taxon>Pseudomonadati</taxon>
        <taxon>Pseudomonadota</taxon>
        <taxon>Betaproteobacteria</taxon>
        <taxon>Burkholderiales</taxon>
        <taxon>Comamonadaceae</taxon>
        <taxon>Polaromonas</taxon>
    </lineage>
</organism>
<dbReference type="EMBL" id="CP051461">
    <property type="protein sequence ID" value="QJC54847.1"/>
    <property type="molecule type" value="Genomic_DNA"/>
</dbReference>
<proteinExistence type="predicted"/>
<sequence length="214" mass="23212">MSGDMIQWVASKLKENVRLDVVSRTPEGFLVVRSKTGYTFLLAVINMSNLIAPTDVKHLFSGAVKPQLVVNVPSKTLWSGAAIHLVHMTSAAFGTLGDVARAAAIENAGSFRDEGTEFFIKAMKQHTNVSNVSYVYDSVFKVERKCGPNLIVAVVDAYNMSAEDVRNARDRVGHFDVVVKSSNYGSITAPATAAAIDMGTQALAFRELMQRLGK</sequence>
<dbReference type="RefSeq" id="WP_168920780.1">
    <property type="nucleotide sequence ID" value="NZ_CP051461.1"/>
</dbReference>
<keyword evidence="2" id="KW-1185">Reference proteome</keyword>
<evidence type="ECO:0000313" key="2">
    <source>
        <dbReference type="Proteomes" id="UP000502041"/>
    </source>
</evidence>
<dbReference type="Proteomes" id="UP000502041">
    <property type="component" value="Chromosome"/>
</dbReference>
<dbReference type="AlphaFoldDB" id="A0A6H2H503"/>